<keyword evidence="1" id="KW-0472">Membrane</keyword>
<dbReference type="EMBL" id="OBMR01000004">
    <property type="protein sequence ID" value="SOB98873.1"/>
    <property type="molecule type" value="Genomic_DNA"/>
</dbReference>
<dbReference type="Proteomes" id="UP000219563">
    <property type="component" value="Unassembled WGS sequence"/>
</dbReference>
<dbReference type="AlphaFoldDB" id="A0A285RWL8"/>
<evidence type="ECO:0000313" key="3">
    <source>
        <dbReference type="Proteomes" id="UP000219563"/>
    </source>
</evidence>
<feature type="transmembrane region" description="Helical" evidence="1">
    <location>
        <begin position="12"/>
        <end position="35"/>
    </location>
</feature>
<keyword evidence="1" id="KW-1133">Transmembrane helix</keyword>
<dbReference type="RefSeq" id="WP_097076065.1">
    <property type="nucleotide sequence ID" value="NZ_OBMR01000004.1"/>
</dbReference>
<keyword evidence="1" id="KW-0812">Transmembrane</keyword>
<evidence type="ECO:0000256" key="1">
    <source>
        <dbReference type="SAM" id="Phobius"/>
    </source>
</evidence>
<sequence length="126" mass="14007">MDTVQQTQLLNNIAIVLAVTAITFLIVAVVLWFVFDIAHSIRVLTRIGTNKDVAITKTPGVQKSNAVLNWNTSEMLKTKKVYECPETEILDSSTELLNDETQLLTEVPSGFEIEEDIVITGTDRTI</sequence>
<reference evidence="2 3" key="1">
    <citation type="submission" date="2017-08" db="EMBL/GenBank/DDBJ databases">
        <authorList>
            <person name="de Groot N.N."/>
        </authorList>
    </citation>
    <scope>NUCLEOTIDE SEQUENCE [LARGE SCALE GENOMIC DNA]</scope>
    <source>
        <strain evidence="2 3">DSM 9787</strain>
    </source>
</reference>
<organism evidence="2 3">
    <name type="scientific">Pseudobutyrivibrio ruminis DSM 9787</name>
    <dbReference type="NCBI Taxonomy" id="1123011"/>
    <lineage>
        <taxon>Bacteria</taxon>
        <taxon>Bacillati</taxon>
        <taxon>Bacillota</taxon>
        <taxon>Clostridia</taxon>
        <taxon>Lachnospirales</taxon>
        <taxon>Lachnospiraceae</taxon>
        <taxon>Pseudobutyrivibrio</taxon>
    </lineage>
</organism>
<gene>
    <name evidence="2" type="ORF">SAMN02910411_1554</name>
</gene>
<proteinExistence type="predicted"/>
<accession>A0A285RWL8</accession>
<evidence type="ECO:0000313" key="2">
    <source>
        <dbReference type="EMBL" id="SOB98873.1"/>
    </source>
</evidence>
<name>A0A285RWL8_9FIRM</name>
<protein>
    <submittedName>
        <fullName evidence="2">Uncharacterized protein</fullName>
    </submittedName>
</protein>